<evidence type="ECO:0000313" key="2">
    <source>
        <dbReference type="Proteomes" id="UP000439903"/>
    </source>
</evidence>
<dbReference type="Proteomes" id="UP000439903">
    <property type="component" value="Unassembled WGS sequence"/>
</dbReference>
<dbReference type="AlphaFoldDB" id="A0A8H3XGR5"/>
<gene>
    <name evidence="1" type="ORF">F8M41_026507</name>
</gene>
<name>A0A8H3XGR5_GIGMA</name>
<sequence length="85" mass="9812">MSHSSNNDELRTIDVNNEATILECNEDDNKKVSQVVESSSSIRCINKAFNVEHWYGDWIRVKKDGIEVGMDKHKALDYYQKHAVN</sequence>
<evidence type="ECO:0000313" key="1">
    <source>
        <dbReference type="EMBL" id="KAF0464574.1"/>
    </source>
</evidence>
<comment type="caution">
    <text evidence="1">The sequence shown here is derived from an EMBL/GenBank/DDBJ whole genome shotgun (WGS) entry which is preliminary data.</text>
</comment>
<dbReference type="EMBL" id="WTPW01000991">
    <property type="protein sequence ID" value="KAF0464574.1"/>
    <property type="molecule type" value="Genomic_DNA"/>
</dbReference>
<proteinExistence type="predicted"/>
<accession>A0A8H3XGR5</accession>
<reference evidence="1 2" key="1">
    <citation type="journal article" date="2019" name="Environ. Microbiol.">
        <title>At the nexus of three kingdoms: the genome of the mycorrhizal fungus Gigaspora margarita provides insights into plant, endobacterial and fungal interactions.</title>
        <authorList>
            <person name="Venice F."/>
            <person name="Ghignone S."/>
            <person name="Salvioli di Fossalunga A."/>
            <person name="Amselem J."/>
            <person name="Novero M."/>
            <person name="Xianan X."/>
            <person name="Sedzielewska Toro K."/>
            <person name="Morin E."/>
            <person name="Lipzen A."/>
            <person name="Grigoriev I.V."/>
            <person name="Henrissat B."/>
            <person name="Martin F.M."/>
            <person name="Bonfante P."/>
        </authorList>
    </citation>
    <scope>NUCLEOTIDE SEQUENCE [LARGE SCALE GENOMIC DNA]</scope>
    <source>
        <strain evidence="1 2">BEG34</strain>
    </source>
</reference>
<organism evidence="1 2">
    <name type="scientific">Gigaspora margarita</name>
    <dbReference type="NCBI Taxonomy" id="4874"/>
    <lineage>
        <taxon>Eukaryota</taxon>
        <taxon>Fungi</taxon>
        <taxon>Fungi incertae sedis</taxon>
        <taxon>Mucoromycota</taxon>
        <taxon>Glomeromycotina</taxon>
        <taxon>Glomeromycetes</taxon>
        <taxon>Diversisporales</taxon>
        <taxon>Gigasporaceae</taxon>
        <taxon>Gigaspora</taxon>
    </lineage>
</organism>
<keyword evidence="2" id="KW-1185">Reference proteome</keyword>
<protein>
    <submittedName>
        <fullName evidence="1">Uncharacterized protein</fullName>
    </submittedName>
</protein>